<dbReference type="EMBL" id="CAJPWZ010002895">
    <property type="protein sequence ID" value="CAG2247291.1"/>
    <property type="molecule type" value="Genomic_DNA"/>
</dbReference>
<protein>
    <submittedName>
        <fullName evidence="2">TNNI3K</fullName>
        <ecNumber evidence="2">2.7.11.1</ecNumber>
    </submittedName>
</protein>
<keyword evidence="1" id="KW-0040">ANK repeat</keyword>
<dbReference type="SMART" id="SM00248">
    <property type="entry name" value="ANK"/>
    <property type="match status" value="2"/>
</dbReference>
<dbReference type="Pfam" id="PF00023">
    <property type="entry name" value="Ank"/>
    <property type="match status" value="1"/>
</dbReference>
<dbReference type="GO" id="GO:0004674">
    <property type="term" value="F:protein serine/threonine kinase activity"/>
    <property type="evidence" value="ECO:0007669"/>
    <property type="project" value="UniProtKB-EC"/>
</dbReference>
<comment type="caution">
    <text evidence="2">The sequence shown here is derived from an EMBL/GenBank/DDBJ whole genome shotgun (WGS) entry which is preliminary data.</text>
</comment>
<reference evidence="2" key="1">
    <citation type="submission" date="2021-03" db="EMBL/GenBank/DDBJ databases">
        <authorList>
            <person name="Bekaert M."/>
        </authorList>
    </citation>
    <scope>NUCLEOTIDE SEQUENCE</scope>
</reference>
<dbReference type="OrthoDB" id="5989012at2759"/>
<dbReference type="PROSITE" id="PS50088">
    <property type="entry name" value="ANK_REPEAT"/>
    <property type="match status" value="1"/>
</dbReference>
<dbReference type="Proteomes" id="UP000683360">
    <property type="component" value="Unassembled WGS sequence"/>
</dbReference>
<gene>
    <name evidence="2" type="ORF">MEDL_59209</name>
</gene>
<dbReference type="PROSITE" id="PS50297">
    <property type="entry name" value="ANK_REP_REGION"/>
    <property type="match status" value="1"/>
</dbReference>
<feature type="repeat" description="ANK" evidence="1">
    <location>
        <begin position="189"/>
        <end position="221"/>
    </location>
</feature>
<evidence type="ECO:0000256" key="1">
    <source>
        <dbReference type="PROSITE-ProRule" id="PRU00023"/>
    </source>
</evidence>
<evidence type="ECO:0000313" key="3">
    <source>
        <dbReference type="Proteomes" id="UP000683360"/>
    </source>
</evidence>
<sequence>MFEDLLQQKDIYGRTSFELAFEAMPEHDLFEPFKMPKNCSLNDIFSSTCKTNFSVLLSPHEYVILYLSQHFHSHKNFSFINVTDLLITSIKKSRIYPILTLKAYASDEFQTAVTNPVLSSMISESPIPFLAEHILNIYSSSFCNGGRSPLHKVVQNERNRQWEFASYSFMDGLFVNYSIIYLDNCYDEDGYNLLHRSIIGGHPKAVRYLLENGMNILQKTKANQSALTLSILLAPYTRNGSIPSYYTNYSRFHSYKLVNQTETADILFDHNGTVNFDGITSILLMHLGNLQFNRTKLKQVICPYNSDDLGLIHIASAKGMLSFIKSSKDLFGDEILKCRNKYEVIPIYLAYIYRQTNVVQWLEKMNCAFQRPDNTSEIIIVYNLVENYELSFLYDRKCFTHFGQAFKQLTRNQIFKCTGKDLRLPIFFKIR</sequence>
<dbReference type="EC" id="2.7.11.1" evidence="2"/>
<dbReference type="SUPFAM" id="SSF48403">
    <property type="entry name" value="Ankyrin repeat"/>
    <property type="match status" value="1"/>
</dbReference>
<name>A0A8S3V132_MYTED</name>
<organism evidence="2 3">
    <name type="scientific">Mytilus edulis</name>
    <name type="common">Blue mussel</name>
    <dbReference type="NCBI Taxonomy" id="6550"/>
    <lineage>
        <taxon>Eukaryota</taxon>
        <taxon>Metazoa</taxon>
        <taxon>Spiralia</taxon>
        <taxon>Lophotrochozoa</taxon>
        <taxon>Mollusca</taxon>
        <taxon>Bivalvia</taxon>
        <taxon>Autobranchia</taxon>
        <taxon>Pteriomorphia</taxon>
        <taxon>Mytilida</taxon>
        <taxon>Mytiloidea</taxon>
        <taxon>Mytilidae</taxon>
        <taxon>Mytilinae</taxon>
        <taxon>Mytilus</taxon>
    </lineage>
</organism>
<dbReference type="InterPro" id="IPR036770">
    <property type="entry name" value="Ankyrin_rpt-contain_sf"/>
</dbReference>
<dbReference type="Gene3D" id="1.25.40.20">
    <property type="entry name" value="Ankyrin repeat-containing domain"/>
    <property type="match status" value="1"/>
</dbReference>
<keyword evidence="3" id="KW-1185">Reference proteome</keyword>
<accession>A0A8S3V132</accession>
<dbReference type="AlphaFoldDB" id="A0A8S3V132"/>
<evidence type="ECO:0000313" key="2">
    <source>
        <dbReference type="EMBL" id="CAG2247291.1"/>
    </source>
</evidence>
<keyword evidence="2" id="KW-0808">Transferase</keyword>
<dbReference type="InterPro" id="IPR002110">
    <property type="entry name" value="Ankyrin_rpt"/>
</dbReference>
<proteinExistence type="predicted"/>